<dbReference type="RefSeq" id="WP_137338909.1">
    <property type="nucleotide sequence ID" value="NZ_SZVO01000002.1"/>
</dbReference>
<evidence type="ECO:0000313" key="2">
    <source>
        <dbReference type="Proteomes" id="UP000304900"/>
    </source>
</evidence>
<sequence length="134" mass="15339">MKRLLVYDLQSNTHTKLVDLLQLHKEEVYIEEAVGISDVFRKLAFGKKAPLTEDSNNLLVVRLNVPDMEILDFLGYLHKSKPALRIILYTSESIQWLEKLNLITGKSLIPVSIIVTTKINDVVRNLLELKELKA</sequence>
<keyword evidence="2" id="KW-1185">Reference proteome</keyword>
<dbReference type="Proteomes" id="UP000304900">
    <property type="component" value="Unassembled WGS sequence"/>
</dbReference>
<proteinExistence type="predicted"/>
<protein>
    <recommendedName>
        <fullName evidence="3">Response regulator</fullName>
    </recommendedName>
</protein>
<organism evidence="1 2">
    <name type="scientific">Dyadobacter frigoris</name>
    <dbReference type="NCBI Taxonomy" id="2576211"/>
    <lineage>
        <taxon>Bacteria</taxon>
        <taxon>Pseudomonadati</taxon>
        <taxon>Bacteroidota</taxon>
        <taxon>Cytophagia</taxon>
        <taxon>Cytophagales</taxon>
        <taxon>Spirosomataceae</taxon>
        <taxon>Dyadobacter</taxon>
    </lineage>
</organism>
<comment type="caution">
    <text evidence="1">The sequence shown here is derived from an EMBL/GenBank/DDBJ whole genome shotgun (WGS) entry which is preliminary data.</text>
</comment>
<reference evidence="1 2" key="1">
    <citation type="submission" date="2019-05" db="EMBL/GenBank/DDBJ databases">
        <title>Dyadobacter AR-3-8 sp. nov., isolated from arctic soil.</title>
        <authorList>
            <person name="Chaudhary D.K."/>
        </authorList>
    </citation>
    <scope>NUCLEOTIDE SEQUENCE [LARGE SCALE GENOMIC DNA]</scope>
    <source>
        <strain evidence="1 2">AR-3-8</strain>
    </source>
</reference>
<name>A0A4V6BJ73_9BACT</name>
<dbReference type="AlphaFoldDB" id="A0A4V6BJ73"/>
<evidence type="ECO:0000313" key="1">
    <source>
        <dbReference type="EMBL" id="TKT93233.1"/>
    </source>
</evidence>
<accession>A0A4V6BJ73</accession>
<gene>
    <name evidence="1" type="ORF">FDK13_05085</name>
</gene>
<dbReference type="EMBL" id="SZVO01000002">
    <property type="protein sequence ID" value="TKT93233.1"/>
    <property type="molecule type" value="Genomic_DNA"/>
</dbReference>
<evidence type="ECO:0008006" key="3">
    <source>
        <dbReference type="Google" id="ProtNLM"/>
    </source>
</evidence>